<dbReference type="AlphaFoldDB" id="A0A699YK83"/>
<dbReference type="EMBL" id="BLLF01000321">
    <property type="protein sequence ID" value="GFH10500.1"/>
    <property type="molecule type" value="Genomic_DNA"/>
</dbReference>
<proteinExistence type="predicted"/>
<feature type="non-terminal residue" evidence="1">
    <location>
        <position position="1"/>
    </location>
</feature>
<reference evidence="1 2" key="1">
    <citation type="submission" date="2020-02" db="EMBL/GenBank/DDBJ databases">
        <title>Draft genome sequence of Haematococcus lacustris strain NIES-144.</title>
        <authorList>
            <person name="Morimoto D."/>
            <person name="Nakagawa S."/>
            <person name="Yoshida T."/>
            <person name="Sawayama S."/>
        </authorList>
    </citation>
    <scope>NUCLEOTIDE SEQUENCE [LARGE SCALE GENOMIC DNA]</scope>
    <source>
        <strain evidence="1 2">NIES-144</strain>
    </source>
</reference>
<sequence>MKNTNTREELDDIKRRVLEHLSQLP</sequence>
<keyword evidence="2" id="KW-1185">Reference proteome</keyword>
<name>A0A699YK83_HAELA</name>
<evidence type="ECO:0000313" key="2">
    <source>
        <dbReference type="Proteomes" id="UP000485058"/>
    </source>
</evidence>
<dbReference type="Proteomes" id="UP000485058">
    <property type="component" value="Unassembled WGS sequence"/>
</dbReference>
<evidence type="ECO:0000313" key="1">
    <source>
        <dbReference type="EMBL" id="GFH10500.1"/>
    </source>
</evidence>
<protein>
    <submittedName>
        <fullName evidence="1">Uncharacterized protein</fullName>
    </submittedName>
</protein>
<feature type="non-terminal residue" evidence="1">
    <location>
        <position position="25"/>
    </location>
</feature>
<accession>A0A699YK83</accession>
<comment type="caution">
    <text evidence="1">The sequence shown here is derived from an EMBL/GenBank/DDBJ whole genome shotgun (WGS) entry which is preliminary data.</text>
</comment>
<gene>
    <name evidence="1" type="ORF">HaLaN_05824</name>
</gene>
<organism evidence="1 2">
    <name type="scientific">Haematococcus lacustris</name>
    <name type="common">Green alga</name>
    <name type="synonym">Haematococcus pluvialis</name>
    <dbReference type="NCBI Taxonomy" id="44745"/>
    <lineage>
        <taxon>Eukaryota</taxon>
        <taxon>Viridiplantae</taxon>
        <taxon>Chlorophyta</taxon>
        <taxon>core chlorophytes</taxon>
        <taxon>Chlorophyceae</taxon>
        <taxon>CS clade</taxon>
        <taxon>Chlamydomonadales</taxon>
        <taxon>Haematococcaceae</taxon>
        <taxon>Haematococcus</taxon>
    </lineage>
</organism>